<dbReference type="AlphaFoldDB" id="A0A0D8XRZ3"/>
<protein>
    <submittedName>
        <fullName evidence="1">Uncharacterized protein</fullName>
    </submittedName>
</protein>
<keyword evidence="2" id="KW-1185">Reference proteome</keyword>
<dbReference type="EMBL" id="KN716309">
    <property type="protein sequence ID" value="KJH47403.1"/>
    <property type="molecule type" value="Genomic_DNA"/>
</dbReference>
<name>A0A0D8XRZ3_DICVI</name>
<proteinExistence type="predicted"/>
<sequence length="210" mass="24019">MYNNGSVGHTYLNGVTLEKNFSYVTLLLLPYKEGDRLFSVIPQAEDLRSHRIISDAETLKRSEEAEQNMCGMMQSGLCRFSELTPGQFGLTKQLLSLVIGFDQTSQFFTQEENLENIRNHHITSESHFFALKMIGIEHSSSFHPRFVAEIAKSLQLQLLVHFGNVSIEKKRVLHQSGQMQQRRITLETTRFTTVGYVTQPAKCLESLELY</sequence>
<evidence type="ECO:0000313" key="1">
    <source>
        <dbReference type="EMBL" id="KJH47403.1"/>
    </source>
</evidence>
<accession>A0A0D8XRZ3</accession>
<dbReference type="OrthoDB" id="5868247at2759"/>
<organism evidence="1 2">
    <name type="scientific">Dictyocaulus viviparus</name>
    <name type="common">Bovine lungworm</name>
    <dbReference type="NCBI Taxonomy" id="29172"/>
    <lineage>
        <taxon>Eukaryota</taxon>
        <taxon>Metazoa</taxon>
        <taxon>Ecdysozoa</taxon>
        <taxon>Nematoda</taxon>
        <taxon>Chromadorea</taxon>
        <taxon>Rhabditida</taxon>
        <taxon>Rhabditina</taxon>
        <taxon>Rhabditomorpha</taxon>
        <taxon>Strongyloidea</taxon>
        <taxon>Metastrongylidae</taxon>
        <taxon>Dictyocaulus</taxon>
    </lineage>
</organism>
<reference evidence="2" key="2">
    <citation type="journal article" date="2016" name="Sci. Rep.">
        <title>Dictyocaulus viviparus genome, variome and transcriptome elucidate lungworm biology and support future intervention.</title>
        <authorList>
            <person name="McNulty S.N."/>
            <person name="Strube C."/>
            <person name="Rosa B.A."/>
            <person name="Martin J.C."/>
            <person name="Tyagi R."/>
            <person name="Choi Y.J."/>
            <person name="Wang Q."/>
            <person name="Hallsworth Pepin K."/>
            <person name="Zhang X."/>
            <person name="Ozersky P."/>
            <person name="Wilson R.K."/>
            <person name="Sternberg P.W."/>
            <person name="Gasser R.B."/>
            <person name="Mitreva M."/>
        </authorList>
    </citation>
    <scope>NUCLEOTIDE SEQUENCE [LARGE SCALE GENOMIC DNA]</scope>
    <source>
        <strain evidence="2">HannoverDv2000</strain>
    </source>
</reference>
<reference evidence="1 2" key="1">
    <citation type="submission" date="2013-11" db="EMBL/GenBank/DDBJ databases">
        <title>Draft genome of the bovine lungworm Dictyocaulus viviparus.</title>
        <authorList>
            <person name="Mitreva M."/>
        </authorList>
    </citation>
    <scope>NUCLEOTIDE SEQUENCE [LARGE SCALE GENOMIC DNA]</scope>
    <source>
        <strain evidence="1 2">HannoverDv2000</strain>
    </source>
</reference>
<dbReference type="Proteomes" id="UP000053766">
    <property type="component" value="Unassembled WGS sequence"/>
</dbReference>
<gene>
    <name evidence="1" type="ORF">DICVIV_06524</name>
</gene>
<evidence type="ECO:0000313" key="2">
    <source>
        <dbReference type="Proteomes" id="UP000053766"/>
    </source>
</evidence>